<dbReference type="GO" id="GO:0061630">
    <property type="term" value="F:ubiquitin protein ligase activity"/>
    <property type="evidence" value="ECO:0007669"/>
    <property type="project" value="UniProtKB-EC"/>
</dbReference>
<evidence type="ECO:0000256" key="3">
    <source>
        <dbReference type="ARBA" id="ARBA00004906"/>
    </source>
</evidence>
<evidence type="ECO:0000259" key="8">
    <source>
        <dbReference type="PROSITE" id="PS50011"/>
    </source>
</evidence>
<evidence type="ECO:0000256" key="5">
    <source>
        <dbReference type="ARBA" id="ARBA00022679"/>
    </source>
</evidence>
<gene>
    <name evidence="10" type="ORF">RchiOBHm_Chr2g0111051</name>
</gene>
<dbReference type="Gene3D" id="1.10.510.10">
    <property type="entry name" value="Transferase(Phosphotransferase) domain 1"/>
    <property type="match status" value="1"/>
</dbReference>
<keyword evidence="6" id="KW-0833">Ubl conjugation pathway</keyword>
<accession>A0A2P6RPU9</accession>
<dbReference type="SUPFAM" id="SSF57850">
    <property type="entry name" value="RING/U-box"/>
    <property type="match status" value="1"/>
</dbReference>
<dbReference type="InterPro" id="IPR011009">
    <property type="entry name" value="Kinase-like_dom_sf"/>
</dbReference>
<protein>
    <recommendedName>
        <fullName evidence="4">RING-type E3 ubiquitin transferase</fullName>
        <ecNumber evidence="4">2.3.2.27</ecNumber>
    </recommendedName>
</protein>
<dbReference type="PANTHER" id="PTHR45647">
    <property type="entry name" value="OS02G0152300 PROTEIN"/>
    <property type="match status" value="1"/>
</dbReference>
<dbReference type="PANTHER" id="PTHR45647:SF56">
    <property type="entry name" value="U-BOX DOMAIN-CONTAINING PROTEIN 50-RELATED"/>
    <property type="match status" value="1"/>
</dbReference>
<keyword evidence="5 10" id="KW-0808">Transferase</keyword>
<dbReference type="OMA" id="NNMRSWI"/>
<evidence type="ECO:0000256" key="4">
    <source>
        <dbReference type="ARBA" id="ARBA00012483"/>
    </source>
</evidence>
<evidence type="ECO:0000256" key="7">
    <source>
        <dbReference type="SAM" id="Coils"/>
    </source>
</evidence>
<evidence type="ECO:0000313" key="11">
    <source>
        <dbReference type="Proteomes" id="UP000238479"/>
    </source>
</evidence>
<name>A0A2P6RPU9_ROSCH</name>
<evidence type="ECO:0000313" key="10">
    <source>
        <dbReference type="EMBL" id="PRQ48466.1"/>
    </source>
</evidence>
<evidence type="ECO:0000256" key="1">
    <source>
        <dbReference type="ARBA" id="ARBA00000900"/>
    </source>
</evidence>
<dbReference type="Pfam" id="PF04564">
    <property type="entry name" value="U-box"/>
    <property type="match status" value="1"/>
</dbReference>
<dbReference type="Gene3D" id="3.30.40.10">
    <property type="entry name" value="Zinc/RING finger domain, C3HC4 (zinc finger)"/>
    <property type="match status" value="1"/>
</dbReference>
<feature type="domain" description="Protein kinase" evidence="8">
    <location>
        <begin position="512"/>
        <end position="778"/>
    </location>
</feature>
<proteinExistence type="predicted"/>
<keyword evidence="7" id="KW-0175">Coiled coil</keyword>
<dbReference type="InterPro" id="IPR003613">
    <property type="entry name" value="Ubox_domain"/>
</dbReference>
<feature type="domain" description="U-box" evidence="9">
    <location>
        <begin position="781"/>
        <end position="855"/>
    </location>
</feature>
<dbReference type="InterPro" id="IPR000719">
    <property type="entry name" value="Prot_kinase_dom"/>
</dbReference>
<dbReference type="UniPathway" id="UPA00143"/>
<dbReference type="EMBL" id="PDCK01000040">
    <property type="protein sequence ID" value="PRQ48466.1"/>
    <property type="molecule type" value="Genomic_DNA"/>
</dbReference>
<dbReference type="PROSITE" id="PS51698">
    <property type="entry name" value="U_BOX"/>
    <property type="match status" value="1"/>
</dbReference>
<dbReference type="Pfam" id="PF07714">
    <property type="entry name" value="PK_Tyr_Ser-Thr"/>
    <property type="match status" value="1"/>
</dbReference>
<dbReference type="GO" id="GO:0004672">
    <property type="term" value="F:protein kinase activity"/>
    <property type="evidence" value="ECO:0007669"/>
    <property type="project" value="InterPro"/>
</dbReference>
<dbReference type="Gene3D" id="3.30.200.20">
    <property type="entry name" value="Phosphorylase Kinase, domain 1"/>
    <property type="match status" value="1"/>
</dbReference>
<dbReference type="CDD" id="cd16655">
    <property type="entry name" value="RING-Ubox_WDSUB1-like"/>
    <property type="match status" value="1"/>
</dbReference>
<dbReference type="EC" id="2.3.2.27" evidence="4"/>
<comment type="function">
    <text evidence="2">Functions as an E3 ubiquitin ligase.</text>
</comment>
<dbReference type="InterPro" id="IPR013083">
    <property type="entry name" value="Znf_RING/FYVE/PHD"/>
</dbReference>
<sequence>MEGQEEKVYVALGNQLPDGIKTLEWTLRKWRFQPISIVILHITNSVSAKDYVSTPYGKLPASYVSDEKVKILRRLDQDKIDKILSKYINFCRKARVKAEILNVERYDDPIHMQILDLISGLHITKLVMGFLFMKSSSWFQNINFGTSNMKSDPIYAHNVNDSVSPHAITHIMKGRMSFSFVNRKPKTVISGSFHIHQHKPESCEFFIICGGKEVFLRGENNDQRISMEDDQGAMVATMKDRVSIKFIIGSMFGSRQSSSVSSTRNHSSSLENMQWDNCVQEIEIYLQQLCSNSDEEDYHEQESDTTQQASPTDAIVLELNGNPNLNIAEKFESLKIKVREAHERLQSKKKEVQASVDRRLKAEWAICLCKRRAEELEIQIKEEAKKRIEMKKLLDKDKDFLHEVKTDIEESKNKLNSLIELRSELSQRLRISKMARARMEAQLENDITNRAEMVREIEELRRERDVFQRRIEFCREKDALGMAGRSSSDQLSCCLREYTVEEIKLATNGYSERLLFKTGSDRSLTVYKGRINHDRVAIKLFNSDDGLPREDFQAKVKLISHIRHPHLLAMMGYCSELNCIVYEYMHNGSLQDVLFSSPENSIKGCRVLTWHDRIRIAAEVCSAVCYIHEARPKPIIHGHLSPSNILLDGNLVAKVGGFELGHYDESHVGWDVRAFGVLTMNLLIGRNTVDEAMFTDMTGLVRALDETAGPWPLDLAQELAGLVSLCLSVNDRPNMDCHHLMMTIMEELDVIKKKADDDFVARGGSYGVNIGGRVHEEVCNDVPSVFLCPIFQEVMKDPHVAADGFSYEREAIGEWLRMGRDTSPMTNLQLTHTTLVPNRTLRSLIQEWHCKRSIPYPQ</sequence>
<dbReference type="SUPFAM" id="SSF56112">
    <property type="entry name" value="Protein kinase-like (PK-like)"/>
    <property type="match status" value="1"/>
</dbReference>
<dbReference type="Proteomes" id="UP000238479">
    <property type="component" value="Chromosome 2"/>
</dbReference>
<dbReference type="GO" id="GO:0005524">
    <property type="term" value="F:ATP binding"/>
    <property type="evidence" value="ECO:0007669"/>
    <property type="project" value="InterPro"/>
</dbReference>
<dbReference type="AlphaFoldDB" id="A0A2P6RPU9"/>
<evidence type="ECO:0000256" key="6">
    <source>
        <dbReference type="ARBA" id="ARBA00022786"/>
    </source>
</evidence>
<dbReference type="GO" id="GO:0016567">
    <property type="term" value="P:protein ubiquitination"/>
    <property type="evidence" value="ECO:0007669"/>
    <property type="project" value="UniProtKB-UniPathway"/>
</dbReference>
<keyword evidence="11" id="KW-1185">Reference proteome</keyword>
<dbReference type="InterPro" id="IPR051348">
    <property type="entry name" value="U-box_ubiquitin_ligases"/>
</dbReference>
<feature type="coiled-coil region" evidence="7">
    <location>
        <begin position="331"/>
        <end position="477"/>
    </location>
</feature>
<dbReference type="InterPro" id="IPR001245">
    <property type="entry name" value="Ser-Thr/Tyr_kinase_cat_dom"/>
</dbReference>
<evidence type="ECO:0000256" key="2">
    <source>
        <dbReference type="ARBA" id="ARBA00003861"/>
    </source>
</evidence>
<dbReference type="PROSITE" id="PS50011">
    <property type="entry name" value="PROTEIN_KINASE_DOM"/>
    <property type="match status" value="1"/>
</dbReference>
<comment type="catalytic activity">
    <reaction evidence="1">
        <text>S-ubiquitinyl-[E2 ubiquitin-conjugating enzyme]-L-cysteine + [acceptor protein]-L-lysine = [E2 ubiquitin-conjugating enzyme]-L-cysteine + N(6)-ubiquitinyl-[acceptor protein]-L-lysine.</text>
        <dbReference type="EC" id="2.3.2.27"/>
    </reaction>
</comment>
<comment type="caution">
    <text evidence="10">The sequence shown here is derived from an EMBL/GenBank/DDBJ whole genome shotgun (WGS) entry which is preliminary data.</text>
</comment>
<evidence type="ECO:0000259" key="9">
    <source>
        <dbReference type="PROSITE" id="PS51698"/>
    </source>
</evidence>
<reference evidence="10 11" key="1">
    <citation type="journal article" date="2018" name="Nat. Genet.">
        <title>The Rosa genome provides new insights in the design of modern roses.</title>
        <authorList>
            <person name="Bendahmane M."/>
        </authorList>
    </citation>
    <scope>NUCLEOTIDE SEQUENCE [LARGE SCALE GENOMIC DNA]</scope>
    <source>
        <strain evidence="11">cv. Old Blush</strain>
    </source>
</reference>
<comment type="pathway">
    <text evidence="3">Protein modification; protein ubiquitination.</text>
</comment>
<dbReference type="SMART" id="SM00504">
    <property type="entry name" value="Ubox"/>
    <property type="match status" value="1"/>
</dbReference>
<organism evidence="10 11">
    <name type="scientific">Rosa chinensis</name>
    <name type="common">China rose</name>
    <dbReference type="NCBI Taxonomy" id="74649"/>
    <lineage>
        <taxon>Eukaryota</taxon>
        <taxon>Viridiplantae</taxon>
        <taxon>Streptophyta</taxon>
        <taxon>Embryophyta</taxon>
        <taxon>Tracheophyta</taxon>
        <taxon>Spermatophyta</taxon>
        <taxon>Magnoliopsida</taxon>
        <taxon>eudicotyledons</taxon>
        <taxon>Gunneridae</taxon>
        <taxon>Pentapetalae</taxon>
        <taxon>rosids</taxon>
        <taxon>fabids</taxon>
        <taxon>Rosales</taxon>
        <taxon>Rosaceae</taxon>
        <taxon>Rosoideae</taxon>
        <taxon>Rosoideae incertae sedis</taxon>
        <taxon>Rosa</taxon>
    </lineage>
</organism>
<dbReference type="Gramene" id="PRQ48466">
    <property type="protein sequence ID" value="PRQ48466"/>
    <property type="gene ID" value="RchiOBHm_Chr2g0111051"/>
</dbReference>